<evidence type="ECO:0000313" key="3">
    <source>
        <dbReference type="EMBL" id="OOF59907.1"/>
    </source>
</evidence>
<dbReference type="Pfam" id="PF13240">
    <property type="entry name" value="Zn_Ribbon_1"/>
    <property type="match status" value="1"/>
</dbReference>
<evidence type="ECO:0000259" key="2">
    <source>
        <dbReference type="Pfam" id="PF13240"/>
    </source>
</evidence>
<keyword evidence="1" id="KW-0812">Transmembrane</keyword>
<keyword evidence="1" id="KW-1133">Transmembrane helix</keyword>
<dbReference type="OrthoDB" id="8685152at2"/>
<proteinExistence type="predicted"/>
<protein>
    <recommendedName>
        <fullName evidence="2">Zinc-ribbon domain-containing protein</fullName>
    </recommendedName>
</protein>
<accession>A0A1V3JT56</accession>
<gene>
    <name evidence="3" type="ORF">BKL49_02110</name>
</gene>
<feature type="transmembrane region" description="Helical" evidence="1">
    <location>
        <begin position="56"/>
        <end position="74"/>
    </location>
</feature>
<comment type="caution">
    <text evidence="3">The sequence shown here is derived from an EMBL/GenBank/DDBJ whole genome shotgun (WGS) entry which is preliminary data.</text>
</comment>
<evidence type="ECO:0000256" key="1">
    <source>
        <dbReference type="SAM" id="Phobius"/>
    </source>
</evidence>
<name>A0A1V3JT56_9PAST</name>
<evidence type="ECO:0000313" key="4">
    <source>
        <dbReference type="Proteomes" id="UP000188602"/>
    </source>
</evidence>
<sequence>MALLRCPECGKKISNHAEYCPSCGFSFKQENIERYRQKLEERRLRNEEINRKSTKLHLIWFVIFALFIIIASLIT</sequence>
<dbReference type="EMBL" id="MLHQ01000007">
    <property type="protein sequence ID" value="OOF59907.1"/>
    <property type="molecule type" value="Genomic_DNA"/>
</dbReference>
<dbReference type="InterPro" id="IPR026870">
    <property type="entry name" value="Zinc_ribbon_dom"/>
</dbReference>
<organism evidence="3 4">
    <name type="scientific">Rodentibacter myodis</name>
    <dbReference type="NCBI Taxonomy" id="1907939"/>
    <lineage>
        <taxon>Bacteria</taxon>
        <taxon>Pseudomonadati</taxon>
        <taxon>Pseudomonadota</taxon>
        <taxon>Gammaproteobacteria</taxon>
        <taxon>Pasteurellales</taxon>
        <taxon>Pasteurellaceae</taxon>
        <taxon>Rodentibacter</taxon>
    </lineage>
</organism>
<dbReference type="AlphaFoldDB" id="A0A1V3JT56"/>
<dbReference type="RefSeq" id="WP_077422989.1">
    <property type="nucleotide sequence ID" value="NZ_MLHQ01000007.1"/>
</dbReference>
<keyword evidence="4" id="KW-1185">Reference proteome</keyword>
<feature type="domain" description="Zinc-ribbon" evidence="2">
    <location>
        <begin position="6"/>
        <end position="26"/>
    </location>
</feature>
<keyword evidence="1" id="KW-0472">Membrane</keyword>
<reference evidence="3 4" key="1">
    <citation type="submission" date="2016-10" db="EMBL/GenBank/DDBJ databases">
        <title>Rodentibacter gen. nov. and new species.</title>
        <authorList>
            <person name="Christensen H."/>
        </authorList>
    </citation>
    <scope>NUCLEOTIDE SEQUENCE [LARGE SCALE GENOMIC DNA]</scope>
    <source>
        <strain evidence="3 4">Ac151</strain>
    </source>
</reference>
<dbReference type="Proteomes" id="UP000188602">
    <property type="component" value="Unassembled WGS sequence"/>
</dbReference>